<keyword evidence="5 6" id="KW-0833">Ubl conjugation pathway</keyword>
<dbReference type="Pfam" id="PF00632">
    <property type="entry name" value="HECT"/>
    <property type="match status" value="1"/>
</dbReference>
<organism evidence="9 10">
    <name type="scientific">Tritrichomonas foetus</name>
    <dbReference type="NCBI Taxonomy" id="1144522"/>
    <lineage>
        <taxon>Eukaryota</taxon>
        <taxon>Metamonada</taxon>
        <taxon>Parabasalia</taxon>
        <taxon>Tritrichomonadida</taxon>
        <taxon>Tritrichomonadidae</taxon>
        <taxon>Tritrichomonas</taxon>
    </lineage>
</organism>
<evidence type="ECO:0000256" key="4">
    <source>
        <dbReference type="ARBA" id="ARBA00022679"/>
    </source>
</evidence>
<keyword evidence="4" id="KW-0808">Transferase</keyword>
<dbReference type="Gene3D" id="3.30.2160.10">
    <property type="entry name" value="Hect, E3 ligase catalytic domain"/>
    <property type="match status" value="1"/>
</dbReference>
<comment type="catalytic activity">
    <reaction evidence="1">
        <text>S-ubiquitinyl-[E2 ubiquitin-conjugating enzyme]-L-cysteine + [acceptor protein]-L-lysine = [E2 ubiquitin-conjugating enzyme]-L-cysteine + N(6)-ubiquitinyl-[acceptor protein]-L-lysine.</text>
        <dbReference type="EC" id="2.3.2.26"/>
    </reaction>
</comment>
<dbReference type="VEuPathDB" id="TrichDB:TRFO_15995"/>
<evidence type="ECO:0000256" key="3">
    <source>
        <dbReference type="ARBA" id="ARBA00012485"/>
    </source>
</evidence>
<feature type="region of interest" description="Disordered" evidence="7">
    <location>
        <begin position="354"/>
        <end position="384"/>
    </location>
</feature>
<evidence type="ECO:0000313" key="9">
    <source>
        <dbReference type="EMBL" id="OHT13777.1"/>
    </source>
</evidence>
<dbReference type="Gene3D" id="1.25.10.10">
    <property type="entry name" value="Leucine-rich Repeat Variant"/>
    <property type="match status" value="1"/>
</dbReference>
<evidence type="ECO:0000256" key="5">
    <source>
        <dbReference type="ARBA" id="ARBA00022786"/>
    </source>
</evidence>
<feature type="active site" description="Glycyl thioester intermediate" evidence="6">
    <location>
        <position position="1169"/>
    </location>
</feature>
<keyword evidence="10" id="KW-1185">Reference proteome</keyword>
<dbReference type="Gene3D" id="3.30.2410.10">
    <property type="entry name" value="Hect, E3 ligase catalytic domain"/>
    <property type="match status" value="1"/>
</dbReference>
<comment type="similarity">
    <text evidence="2">Belongs to the UPL family. K-HECT subfamily.</text>
</comment>
<dbReference type="GO" id="GO:0043161">
    <property type="term" value="P:proteasome-mediated ubiquitin-dependent protein catabolic process"/>
    <property type="evidence" value="ECO:0007669"/>
    <property type="project" value="TreeGrafter"/>
</dbReference>
<proteinExistence type="inferred from homology"/>
<evidence type="ECO:0000256" key="1">
    <source>
        <dbReference type="ARBA" id="ARBA00000885"/>
    </source>
</evidence>
<dbReference type="SMART" id="SM00119">
    <property type="entry name" value="HECTc"/>
    <property type="match status" value="1"/>
</dbReference>
<evidence type="ECO:0000259" key="8">
    <source>
        <dbReference type="PROSITE" id="PS50237"/>
    </source>
</evidence>
<protein>
    <recommendedName>
        <fullName evidence="3">HECT-type E3 ubiquitin transferase</fullName>
        <ecNumber evidence="3">2.3.2.26</ecNumber>
    </recommendedName>
</protein>
<gene>
    <name evidence="9" type="ORF">TRFO_15995</name>
</gene>
<name>A0A1J4KR60_9EUKA</name>
<comment type="caution">
    <text evidence="9">The sequence shown here is derived from an EMBL/GenBank/DDBJ whole genome shotgun (WGS) entry which is preliminary data.</text>
</comment>
<dbReference type="EMBL" id="MLAK01000476">
    <property type="protein sequence ID" value="OHT13777.1"/>
    <property type="molecule type" value="Genomic_DNA"/>
</dbReference>
<sequence length="1202" mass="138318">MAIINYKIIELKIRFIRLNSIEILTHRLINYSNSQKMSELTPHSFAVILAGLRGNTTEKQKSLQMLAEILIFADPETIEIFPLPEFSFTLLSMLENHLPDSVLILTLQCINSLLPLHFAASLLFMRFGLLNHLDTILKSTESPEAAANAFRILSFFAHDTPAIVAQSIDLRVFGKYIPILSRVDQRECITLLARIVSEVPPSSLIELIPFLSEMIRNEDQFIKSKSLSIFSTIMSAASTVASPNLPTLASAIDIPEQIIQIICEQLEKETDLEIFTNLAHLLKCVAENQRNIQFVYKYLPDLTTLLFSFDDSKSESYILEILKLILPPPKLPKELWNYPNCNYQLTDISNKSSYDKRLNKDKSSKSGKKKHSHKKRHHSHKNENEDQEILNTILPVVIIYLAEKSNNIRSCLQILAAIATLTPIDCDSAILNILMHRIYNTKCAPYVIVIASNIMNKSDVIRSGLWRIISTVKIPRTMKSFCTQHINTLKEQCKPFAYTIPSNILRSKNIEEIFQYVEKEKLFPFEFYDSKLMEKSITLIKENLLLPQNQQKCTNFSKETLHFFEEIGIHALDFLQYPKYGIKSDTHIMSKQSIKLSISGPNGSLSECQLPIHSDFMMLEGWYNLKYNSGCIERLMSAIEDNPLLQAMIKIDEDLSKSHMRFALLNRAFQTDRYIKCSFRVGNHIFSAFDNLTYMFSQVNGIKQQFLFFPHFDVAIIHDDVPRSKFKVREMNDKTANTVFHFIRIIQYLKYFQNGRKFSNCNSDFEFDDQNYMRNEKFSKYVFSKLDNPLLTLTLLSPSVQMMYNAPFLFTFDQRYFLFKTVGLDSVFGLLNIHNHFPKESDKKCKTRLSYIKCEIERDATFEHGCFLLSRIGCGRFRTEFVFNNDVGFGEGPTQEFFSIMSREFCKRHSNMWMDDKTVDSEFCVSNTENGLLFPSVNADNGLLEILGILCSKAIEMDKIIDIPFNPAFFKLILKKKVSLEEIDPMLANSLKYTEGLLDLPFVYPGTKTELVKGGSSKYVTPETVKEYVDLVTDFTCGNQMINKLSHFVKTFEMNIPLDSLSIFTPNEIVNVICGQEKHIMKNELYQFAKLEHGYDINSREIKDLFGIIEEMNTEEQRLLIKFITGCSRLPYGGLENLKPKLTIAKRVTEQNGIQGTHPDESLPSVMTCTNYFKLPPYSSKEIMREKIIMAINECQDTFLLS</sequence>
<dbReference type="PANTHER" id="PTHR45670:SF1">
    <property type="entry name" value="E3 UBIQUITIN-PROTEIN LIGASE HECTD1"/>
    <property type="match status" value="1"/>
</dbReference>
<accession>A0A1J4KR60</accession>
<feature type="compositionally biased region" description="Basic and acidic residues" evidence="7">
    <location>
        <begin position="354"/>
        <end position="364"/>
    </location>
</feature>
<dbReference type="EC" id="2.3.2.26" evidence="3"/>
<feature type="domain" description="HECT" evidence="8">
    <location>
        <begin position="869"/>
        <end position="1202"/>
    </location>
</feature>
<dbReference type="InterPro" id="IPR000569">
    <property type="entry name" value="HECT_dom"/>
</dbReference>
<feature type="compositionally biased region" description="Basic residues" evidence="7">
    <location>
        <begin position="365"/>
        <end position="380"/>
    </location>
</feature>
<dbReference type="GO" id="GO:0000209">
    <property type="term" value="P:protein polyubiquitination"/>
    <property type="evidence" value="ECO:0007669"/>
    <property type="project" value="TreeGrafter"/>
</dbReference>
<dbReference type="SUPFAM" id="SSF48371">
    <property type="entry name" value="ARM repeat"/>
    <property type="match status" value="1"/>
</dbReference>
<dbReference type="InterPro" id="IPR045322">
    <property type="entry name" value="HECTD1/TRIP12-like"/>
</dbReference>
<dbReference type="AlphaFoldDB" id="A0A1J4KR60"/>
<evidence type="ECO:0000313" key="10">
    <source>
        <dbReference type="Proteomes" id="UP000179807"/>
    </source>
</evidence>
<evidence type="ECO:0000256" key="6">
    <source>
        <dbReference type="PROSITE-ProRule" id="PRU00104"/>
    </source>
</evidence>
<dbReference type="PANTHER" id="PTHR45670">
    <property type="entry name" value="E3 UBIQUITIN-PROTEIN LIGASE TRIP12"/>
    <property type="match status" value="1"/>
</dbReference>
<reference evidence="9" key="1">
    <citation type="submission" date="2016-10" db="EMBL/GenBank/DDBJ databases">
        <authorList>
            <person name="Benchimol M."/>
            <person name="Almeida L.G."/>
            <person name="Vasconcelos A.T."/>
            <person name="Perreira-Neves A."/>
            <person name="Rosa I.A."/>
            <person name="Tasca T."/>
            <person name="Bogo M.R."/>
            <person name="de Souza W."/>
        </authorList>
    </citation>
    <scope>NUCLEOTIDE SEQUENCE [LARGE SCALE GENOMIC DNA]</scope>
    <source>
        <strain evidence="9">K</strain>
    </source>
</reference>
<dbReference type="InterPro" id="IPR035983">
    <property type="entry name" value="Hect_E3_ubiquitin_ligase"/>
</dbReference>
<dbReference type="Proteomes" id="UP000179807">
    <property type="component" value="Unassembled WGS sequence"/>
</dbReference>
<dbReference type="PROSITE" id="PS50237">
    <property type="entry name" value="HECT"/>
    <property type="match status" value="1"/>
</dbReference>
<dbReference type="InterPro" id="IPR016024">
    <property type="entry name" value="ARM-type_fold"/>
</dbReference>
<dbReference type="GO" id="GO:0061630">
    <property type="term" value="F:ubiquitin protein ligase activity"/>
    <property type="evidence" value="ECO:0007669"/>
    <property type="project" value="UniProtKB-EC"/>
</dbReference>
<dbReference type="OrthoDB" id="271273at2759"/>
<evidence type="ECO:0000256" key="7">
    <source>
        <dbReference type="SAM" id="MobiDB-lite"/>
    </source>
</evidence>
<dbReference type="Gene3D" id="3.90.1750.10">
    <property type="entry name" value="Hect, E3 ligase catalytic domains"/>
    <property type="match status" value="1"/>
</dbReference>
<dbReference type="RefSeq" id="XP_068366913.1">
    <property type="nucleotide sequence ID" value="XM_068498705.1"/>
</dbReference>
<dbReference type="GeneID" id="94833409"/>
<evidence type="ECO:0000256" key="2">
    <source>
        <dbReference type="ARBA" id="ARBA00006331"/>
    </source>
</evidence>
<dbReference type="InterPro" id="IPR011989">
    <property type="entry name" value="ARM-like"/>
</dbReference>
<dbReference type="SUPFAM" id="SSF56204">
    <property type="entry name" value="Hect, E3 ligase catalytic domain"/>
    <property type="match status" value="1"/>
</dbReference>